<keyword evidence="1" id="KW-1133">Transmembrane helix</keyword>
<dbReference type="RefSeq" id="WP_053171778.1">
    <property type="nucleotide sequence ID" value="NZ_LFYT02000008.1"/>
</dbReference>
<accession>A0A2T7UEN8</accession>
<dbReference type="OrthoDB" id="8908883at2"/>
<proteinExistence type="predicted"/>
<evidence type="ECO:0000313" key="2">
    <source>
        <dbReference type="EMBL" id="PVE43071.1"/>
    </source>
</evidence>
<dbReference type="STRING" id="1293045.H663_07495"/>
<dbReference type="AlphaFoldDB" id="A0A2T7UEN8"/>
<comment type="caution">
    <text evidence="2">The sequence shown here is derived from an EMBL/GenBank/DDBJ whole genome shotgun (WGS) entry which is preliminary data.</text>
</comment>
<dbReference type="Proteomes" id="UP000037507">
    <property type="component" value="Unassembled WGS sequence"/>
</dbReference>
<reference evidence="2" key="1">
    <citation type="submission" date="2017-04" db="EMBL/GenBank/DDBJ databases">
        <title>Unexpected and diverse lifestyles within the genus Limnohabitans.</title>
        <authorList>
            <person name="Kasalicky V."/>
            <person name="Mehrshad M."/>
            <person name="Andrei S.-A."/>
            <person name="Salcher M."/>
            <person name="Kratochvilova H."/>
            <person name="Simek K."/>
            <person name="Ghai R."/>
        </authorList>
    </citation>
    <scope>NUCLEOTIDE SEQUENCE [LARGE SCALE GENOMIC DNA]</scope>
    <source>
        <strain evidence="2">II-D5</strain>
    </source>
</reference>
<dbReference type="EMBL" id="LFYT02000008">
    <property type="protein sequence ID" value="PVE43071.1"/>
    <property type="molecule type" value="Genomic_DNA"/>
</dbReference>
<keyword evidence="1" id="KW-0472">Membrane</keyword>
<evidence type="ECO:0000313" key="3">
    <source>
        <dbReference type="Proteomes" id="UP000037507"/>
    </source>
</evidence>
<protein>
    <submittedName>
        <fullName evidence="2">Uncharacterized protein</fullName>
    </submittedName>
</protein>
<gene>
    <name evidence="2" type="ORF">H663_008570</name>
</gene>
<evidence type="ECO:0000256" key="1">
    <source>
        <dbReference type="SAM" id="Phobius"/>
    </source>
</evidence>
<organism evidence="2 3">
    <name type="scientific">Limnohabitans planktonicus II-D5</name>
    <dbReference type="NCBI Taxonomy" id="1293045"/>
    <lineage>
        <taxon>Bacteria</taxon>
        <taxon>Pseudomonadati</taxon>
        <taxon>Pseudomonadota</taxon>
        <taxon>Betaproteobacteria</taxon>
        <taxon>Burkholderiales</taxon>
        <taxon>Comamonadaceae</taxon>
        <taxon>Limnohabitans</taxon>
    </lineage>
</organism>
<feature type="transmembrane region" description="Helical" evidence="1">
    <location>
        <begin position="67"/>
        <end position="84"/>
    </location>
</feature>
<keyword evidence="1" id="KW-0812">Transmembrane</keyword>
<feature type="transmembrane region" description="Helical" evidence="1">
    <location>
        <begin position="43"/>
        <end position="61"/>
    </location>
</feature>
<feature type="transmembrane region" description="Helical" evidence="1">
    <location>
        <begin position="6"/>
        <end position="31"/>
    </location>
</feature>
<keyword evidence="3" id="KW-1185">Reference proteome</keyword>
<name>A0A2T7UEN8_9BURK</name>
<sequence>MTFWQLMLHFLGFVMPALAMAVVMPLAGRWVMGPGGQTLRRKMALHALSGVLVLVVGVWVQGHDGKMNTYIALVLTAATLEWVLNKAWRRH</sequence>